<evidence type="ECO:0000313" key="2">
    <source>
        <dbReference type="Proteomes" id="UP000199630"/>
    </source>
</evidence>
<dbReference type="EMBL" id="FORH01000001">
    <property type="protein sequence ID" value="SFI82448.1"/>
    <property type="molecule type" value="Genomic_DNA"/>
</dbReference>
<reference evidence="2" key="1">
    <citation type="submission" date="2016-10" db="EMBL/GenBank/DDBJ databases">
        <authorList>
            <person name="Varghese N."/>
            <person name="Submissions S."/>
        </authorList>
    </citation>
    <scope>NUCLEOTIDE SEQUENCE [LARGE SCALE GENOMIC DNA]</scope>
    <source>
        <strain evidence="2">DSM 26471</strain>
    </source>
</reference>
<dbReference type="AlphaFoldDB" id="A0A1I3LCJ8"/>
<dbReference type="STRING" id="588602.SAMN04487991_0974"/>
<protein>
    <submittedName>
        <fullName evidence="1">Uncharacterized protein</fullName>
    </submittedName>
</protein>
<proteinExistence type="predicted"/>
<keyword evidence="2" id="KW-1185">Reference proteome</keyword>
<name>A0A1I3LCJ8_9RHOB</name>
<organism evidence="1 2">
    <name type="scientific">Celeribacter neptunius</name>
    <dbReference type="NCBI Taxonomy" id="588602"/>
    <lineage>
        <taxon>Bacteria</taxon>
        <taxon>Pseudomonadati</taxon>
        <taxon>Pseudomonadota</taxon>
        <taxon>Alphaproteobacteria</taxon>
        <taxon>Rhodobacterales</taxon>
        <taxon>Roseobacteraceae</taxon>
        <taxon>Celeribacter</taxon>
    </lineage>
</organism>
<gene>
    <name evidence="1" type="ORF">SAMN04487991_0974</name>
</gene>
<accession>A0A1I3LCJ8</accession>
<dbReference type="Proteomes" id="UP000199630">
    <property type="component" value="Unassembled WGS sequence"/>
</dbReference>
<sequence>MIGGSLRVKPGAKTVISAVINRDLILAPGVAAELTGMVQRDVYLNGGTLTGKGLIGGKILKEGKS</sequence>
<evidence type="ECO:0000313" key="1">
    <source>
        <dbReference type="EMBL" id="SFI82448.1"/>
    </source>
</evidence>